<comment type="pathway">
    <text evidence="1">Glycerolipid metabolism; triacylglycerol biosynthesis.</text>
</comment>
<evidence type="ECO:0000256" key="2">
    <source>
        <dbReference type="ARBA" id="ARBA00005189"/>
    </source>
</evidence>
<dbReference type="PANTHER" id="PTHR31650">
    <property type="entry name" value="O-ACYLTRANSFERASE (WSD1-LIKE) FAMILY PROTEIN"/>
    <property type="match status" value="1"/>
</dbReference>
<comment type="similarity">
    <text evidence="3">Belongs to the long-chain O-acyltransferase family.</text>
</comment>
<evidence type="ECO:0000256" key="1">
    <source>
        <dbReference type="ARBA" id="ARBA00004771"/>
    </source>
</evidence>
<proteinExistence type="inferred from homology"/>
<dbReference type="GO" id="GO:0004144">
    <property type="term" value="F:diacylglycerol O-acyltransferase activity"/>
    <property type="evidence" value="ECO:0007669"/>
    <property type="project" value="UniProtKB-EC"/>
</dbReference>
<dbReference type="AlphaFoldDB" id="A0A1C0ARM1"/>
<dbReference type="GO" id="GO:0051701">
    <property type="term" value="P:biological process involved in interaction with host"/>
    <property type="evidence" value="ECO:0007669"/>
    <property type="project" value="TreeGrafter"/>
</dbReference>
<keyword evidence="7" id="KW-0319">Glycerol metabolism</keyword>
<evidence type="ECO:0000313" key="12">
    <source>
        <dbReference type="Proteomes" id="UP000093501"/>
    </source>
</evidence>
<keyword evidence="5" id="KW-0444">Lipid biosynthesis</keyword>
<evidence type="ECO:0000256" key="9">
    <source>
        <dbReference type="ARBA" id="ARBA00023315"/>
    </source>
</evidence>
<dbReference type="UniPathway" id="UPA00282"/>
<dbReference type="Proteomes" id="UP000093501">
    <property type="component" value="Unassembled WGS sequence"/>
</dbReference>
<dbReference type="SUPFAM" id="SSF52777">
    <property type="entry name" value="CoA-dependent acyltransferases"/>
    <property type="match status" value="2"/>
</dbReference>
<evidence type="ECO:0000313" key="11">
    <source>
        <dbReference type="EMBL" id="OCL36950.1"/>
    </source>
</evidence>
<dbReference type="Pfam" id="PF03007">
    <property type="entry name" value="WS_DGAT_cat"/>
    <property type="match status" value="1"/>
</dbReference>
<comment type="pathway">
    <text evidence="2">Lipid metabolism.</text>
</comment>
<comment type="caution">
    <text evidence="11">The sequence shown here is derived from an EMBL/GenBank/DDBJ whole genome shotgun (WGS) entry which is preliminary data.</text>
</comment>
<protein>
    <recommendedName>
        <fullName evidence="4">diacylglycerol O-acyltransferase</fullName>
        <ecNumber evidence="4">2.3.1.20</ecNumber>
    </recommendedName>
</protein>
<evidence type="ECO:0000256" key="7">
    <source>
        <dbReference type="ARBA" id="ARBA00022798"/>
    </source>
</evidence>
<accession>A0A1C0ARM1</accession>
<comment type="catalytic activity">
    <reaction evidence="10">
        <text>an acyl-CoA + a 1,2-diacyl-sn-glycerol = a triacyl-sn-glycerol + CoA</text>
        <dbReference type="Rhea" id="RHEA:10868"/>
        <dbReference type="ChEBI" id="CHEBI:17815"/>
        <dbReference type="ChEBI" id="CHEBI:57287"/>
        <dbReference type="ChEBI" id="CHEBI:58342"/>
        <dbReference type="ChEBI" id="CHEBI:64615"/>
        <dbReference type="EC" id="2.3.1.20"/>
    </reaction>
</comment>
<dbReference type="RefSeq" id="WP_068749930.1">
    <property type="nucleotide sequence ID" value="NZ_LR214441.1"/>
</dbReference>
<dbReference type="InterPro" id="IPR045034">
    <property type="entry name" value="O-acyltransferase_WSD1-like"/>
</dbReference>
<organism evidence="11 12">
    <name type="scientific">Tessaracoccus lapidicaptus</name>
    <dbReference type="NCBI Taxonomy" id="1427523"/>
    <lineage>
        <taxon>Bacteria</taxon>
        <taxon>Bacillati</taxon>
        <taxon>Actinomycetota</taxon>
        <taxon>Actinomycetes</taxon>
        <taxon>Propionibacteriales</taxon>
        <taxon>Propionibacteriaceae</taxon>
        <taxon>Tessaracoccus</taxon>
    </lineage>
</organism>
<evidence type="ECO:0000256" key="6">
    <source>
        <dbReference type="ARBA" id="ARBA00022679"/>
    </source>
</evidence>
<dbReference type="PANTHER" id="PTHR31650:SF1">
    <property type="entry name" value="WAX ESTER SYNTHASE_DIACYLGLYCEROL ACYLTRANSFERASE 4-RELATED"/>
    <property type="match status" value="1"/>
</dbReference>
<keyword evidence="9" id="KW-0012">Acyltransferase</keyword>
<name>A0A1C0ARM1_9ACTN</name>
<dbReference type="GO" id="GO:0071731">
    <property type="term" value="P:response to nitric oxide"/>
    <property type="evidence" value="ECO:0007669"/>
    <property type="project" value="TreeGrafter"/>
</dbReference>
<keyword evidence="8" id="KW-0443">Lipid metabolism</keyword>
<evidence type="ECO:0000256" key="3">
    <source>
        <dbReference type="ARBA" id="ARBA00009587"/>
    </source>
</evidence>
<dbReference type="InterPro" id="IPR004255">
    <property type="entry name" value="O-acyltransferase_WSD1_N"/>
</dbReference>
<evidence type="ECO:0000256" key="8">
    <source>
        <dbReference type="ARBA" id="ARBA00023098"/>
    </source>
</evidence>
<dbReference type="GO" id="GO:0006071">
    <property type="term" value="P:glycerol metabolic process"/>
    <property type="evidence" value="ECO:0007669"/>
    <property type="project" value="UniProtKB-KW"/>
</dbReference>
<reference evidence="12" key="1">
    <citation type="submission" date="2016-07" db="EMBL/GenBank/DDBJ databases">
        <authorList>
            <person name="Florea S."/>
            <person name="Webb J.S."/>
            <person name="Jaromczyk J."/>
            <person name="Schardl C.L."/>
        </authorList>
    </citation>
    <scope>NUCLEOTIDE SEQUENCE [LARGE SCALE GENOMIC DNA]</scope>
    <source>
        <strain evidence="12">IPBSL-7</strain>
    </source>
</reference>
<keyword evidence="6" id="KW-0808">Transferase</keyword>
<evidence type="ECO:0000256" key="10">
    <source>
        <dbReference type="ARBA" id="ARBA00048109"/>
    </source>
</evidence>
<evidence type="ECO:0000256" key="5">
    <source>
        <dbReference type="ARBA" id="ARBA00022516"/>
    </source>
</evidence>
<dbReference type="GO" id="GO:0001666">
    <property type="term" value="P:response to hypoxia"/>
    <property type="evidence" value="ECO:0007669"/>
    <property type="project" value="TreeGrafter"/>
</dbReference>
<dbReference type="InterPro" id="IPR009721">
    <property type="entry name" value="O-acyltransferase_WSD1_C"/>
</dbReference>
<dbReference type="GO" id="GO:0019432">
    <property type="term" value="P:triglyceride biosynthetic process"/>
    <property type="evidence" value="ECO:0007669"/>
    <property type="project" value="UniProtKB-UniPathway"/>
</dbReference>
<dbReference type="Pfam" id="PF06974">
    <property type="entry name" value="WS_DGAT_C"/>
    <property type="match status" value="1"/>
</dbReference>
<dbReference type="EMBL" id="MBQD01000004">
    <property type="protein sequence ID" value="OCL36950.1"/>
    <property type="molecule type" value="Genomic_DNA"/>
</dbReference>
<evidence type="ECO:0000256" key="4">
    <source>
        <dbReference type="ARBA" id="ARBA00013244"/>
    </source>
</evidence>
<sequence>MNPGSEQATAVNAFLLAGLLAPGGFAAPGGTPDLALLRRAIDACLRAPDRSVGLGRFMQRVRGRGGDLYWEDSPPDLTWHIRSVDPVPGVQGLADLAAQLMTRPLPADRPLWELLVVPGATPTAPGIILRVHHCVAGGVAGVRLVRELFGGDADETRAAPTIAAPRRPTSLRRRIRRVAAGLVRVAAVIRPTVARTVLLGPIGPRRGVAFVDGDLGAVSAGAKRVGATVNDALLAAVAGGAEAALREAGQPVPHVLPASVPVALPGGHGRSGNAVGVMLARLPTGVADAADRMVRIAAVTREAKEAARDQGSFELTRSRWGSRIFARLARRQRFIALFVTNVRGPERPLAVAGAPLLHAWPVAPIQGNVRLGVAAMSYAGRLEVAVHADADALNAAVLGRALAAELRRGSAPAPQG</sequence>
<dbReference type="GO" id="GO:0005886">
    <property type="term" value="C:plasma membrane"/>
    <property type="evidence" value="ECO:0007669"/>
    <property type="project" value="TreeGrafter"/>
</dbReference>
<gene>
    <name evidence="11" type="ORF">BCR15_12780</name>
</gene>
<dbReference type="EC" id="2.3.1.20" evidence="4"/>
<keyword evidence="12" id="KW-1185">Reference proteome</keyword>